<keyword evidence="1" id="KW-0433">Leucine-rich repeat</keyword>
<evidence type="ECO:0000256" key="2">
    <source>
        <dbReference type="ARBA" id="ARBA00022737"/>
    </source>
</evidence>
<name>X1HGW8_9ZZZZ</name>
<dbReference type="AlphaFoldDB" id="X1HGW8"/>
<dbReference type="EMBL" id="BARU01034945">
    <property type="protein sequence ID" value="GAH69421.1"/>
    <property type="molecule type" value="Genomic_DNA"/>
</dbReference>
<dbReference type="SMART" id="SM00365">
    <property type="entry name" value="LRR_SD22"/>
    <property type="match status" value="3"/>
</dbReference>
<dbReference type="InterPro" id="IPR050836">
    <property type="entry name" value="SDS22/Internalin_LRR"/>
</dbReference>
<dbReference type="Gene3D" id="3.80.10.10">
    <property type="entry name" value="Ribonuclease Inhibitor"/>
    <property type="match status" value="1"/>
</dbReference>
<evidence type="ECO:0000313" key="3">
    <source>
        <dbReference type="EMBL" id="GAH69421.1"/>
    </source>
</evidence>
<dbReference type="InterPro" id="IPR032675">
    <property type="entry name" value="LRR_dom_sf"/>
</dbReference>
<organism evidence="3">
    <name type="scientific">marine sediment metagenome</name>
    <dbReference type="NCBI Taxonomy" id="412755"/>
    <lineage>
        <taxon>unclassified sequences</taxon>
        <taxon>metagenomes</taxon>
        <taxon>ecological metagenomes</taxon>
    </lineage>
</organism>
<sequence length="147" mass="17250">LNFKKKNYEFAEEIFNSNYDTPIPRSILEVCFNLILYDYYVNSCGYNITLREGLIILLNCEGSKLDDISEIQAFNKLVKLEHLQLQRNNIQIIRGLSHLTQLKTLNLSQNQIKKIENLEDLNNLQEISFSSNKIRKIENLDLRSLKK</sequence>
<accession>X1HGW8</accession>
<comment type="caution">
    <text evidence="3">The sequence shown here is derived from an EMBL/GenBank/DDBJ whole genome shotgun (WGS) entry which is preliminary data.</text>
</comment>
<protein>
    <submittedName>
        <fullName evidence="3">Uncharacterized protein</fullName>
    </submittedName>
</protein>
<dbReference type="SMART" id="SM00369">
    <property type="entry name" value="LRR_TYP"/>
    <property type="match status" value="3"/>
</dbReference>
<dbReference type="SUPFAM" id="SSF52058">
    <property type="entry name" value="L domain-like"/>
    <property type="match status" value="1"/>
</dbReference>
<dbReference type="Pfam" id="PF13855">
    <property type="entry name" value="LRR_8"/>
    <property type="match status" value="1"/>
</dbReference>
<keyword evidence="2" id="KW-0677">Repeat</keyword>
<dbReference type="InterPro" id="IPR003591">
    <property type="entry name" value="Leu-rich_rpt_typical-subtyp"/>
</dbReference>
<evidence type="ECO:0000256" key="1">
    <source>
        <dbReference type="ARBA" id="ARBA00022614"/>
    </source>
</evidence>
<dbReference type="InterPro" id="IPR001611">
    <property type="entry name" value="Leu-rich_rpt"/>
</dbReference>
<dbReference type="PANTHER" id="PTHR46652:SF3">
    <property type="entry name" value="LEUCINE-RICH REPEAT-CONTAINING PROTEIN 9"/>
    <property type="match status" value="1"/>
</dbReference>
<gene>
    <name evidence="3" type="ORF">S03H2_54778</name>
</gene>
<dbReference type="PANTHER" id="PTHR46652">
    <property type="entry name" value="LEUCINE-RICH REPEAT AND IQ DOMAIN-CONTAINING PROTEIN 1-RELATED"/>
    <property type="match status" value="1"/>
</dbReference>
<feature type="non-terminal residue" evidence="3">
    <location>
        <position position="1"/>
    </location>
</feature>
<reference evidence="3" key="1">
    <citation type="journal article" date="2014" name="Front. Microbiol.">
        <title>High frequency of phylogenetically diverse reductive dehalogenase-homologous genes in deep subseafloor sedimentary metagenomes.</title>
        <authorList>
            <person name="Kawai M."/>
            <person name="Futagami T."/>
            <person name="Toyoda A."/>
            <person name="Takaki Y."/>
            <person name="Nishi S."/>
            <person name="Hori S."/>
            <person name="Arai W."/>
            <person name="Tsubouchi T."/>
            <person name="Morono Y."/>
            <person name="Uchiyama I."/>
            <person name="Ito T."/>
            <person name="Fujiyama A."/>
            <person name="Inagaki F."/>
            <person name="Takami H."/>
        </authorList>
    </citation>
    <scope>NUCLEOTIDE SEQUENCE</scope>
    <source>
        <strain evidence="3">Expedition CK06-06</strain>
    </source>
</reference>
<proteinExistence type="predicted"/>
<dbReference type="PROSITE" id="PS51450">
    <property type="entry name" value="LRR"/>
    <property type="match status" value="3"/>
</dbReference>